<proteinExistence type="predicted"/>
<gene>
    <name evidence="1" type="ORF">BU26DRAFT_559007</name>
</gene>
<keyword evidence="2" id="KW-1185">Reference proteome</keyword>
<dbReference type="Proteomes" id="UP000800094">
    <property type="component" value="Unassembled WGS sequence"/>
</dbReference>
<reference evidence="1" key="1">
    <citation type="journal article" date="2020" name="Stud. Mycol.">
        <title>101 Dothideomycetes genomes: a test case for predicting lifestyles and emergence of pathogens.</title>
        <authorList>
            <person name="Haridas S."/>
            <person name="Albert R."/>
            <person name="Binder M."/>
            <person name="Bloem J."/>
            <person name="Labutti K."/>
            <person name="Salamov A."/>
            <person name="Andreopoulos B."/>
            <person name="Baker S."/>
            <person name="Barry K."/>
            <person name="Bills G."/>
            <person name="Bluhm B."/>
            <person name="Cannon C."/>
            <person name="Castanera R."/>
            <person name="Culley D."/>
            <person name="Daum C."/>
            <person name="Ezra D."/>
            <person name="Gonzalez J."/>
            <person name="Henrissat B."/>
            <person name="Kuo A."/>
            <person name="Liang C."/>
            <person name="Lipzen A."/>
            <person name="Lutzoni F."/>
            <person name="Magnuson J."/>
            <person name="Mondo S."/>
            <person name="Nolan M."/>
            <person name="Ohm R."/>
            <person name="Pangilinan J."/>
            <person name="Park H.-J."/>
            <person name="Ramirez L."/>
            <person name="Alfaro M."/>
            <person name="Sun H."/>
            <person name="Tritt A."/>
            <person name="Yoshinaga Y."/>
            <person name="Zwiers L.-H."/>
            <person name="Turgeon B."/>
            <person name="Goodwin S."/>
            <person name="Spatafora J."/>
            <person name="Crous P."/>
            <person name="Grigoriev I."/>
        </authorList>
    </citation>
    <scope>NUCLEOTIDE SEQUENCE</scope>
    <source>
        <strain evidence="1">CBS 122368</strain>
    </source>
</reference>
<dbReference type="RefSeq" id="XP_033689315.1">
    <property type="nucleotide sequence ID" value="XM_033832648.1"/>
</dbReference>
<accession>A0A6A6IUS6</accession>
<dbReference type="GeneID" id="54585978"/>
<name>A0A6A6IUS6_9PLEO</name>
<evidence type="ECO:0000313" key="1">
    <source>
        <dbReference type="EMBL" id="KAF2254311.1"/>
    </source>
</evidence>
<dbReference type="OrthoDB" id="3679482at2759"/>
<sequence length="316" mass="34969">MSTQYDFEAFERQRATKEPYSTSTATRQQLNEYFKPQSDEASEDVSHGYYKWLDWFCESVDIGELVAQEDWTPETERKMPYALRAFSNRTRTWELGSSGGTKTRLSVCPVFCTVYYPPENGDSGLEARFDPEDAYGPVLYTNYHVRVPEDTKAGAVLKSAATNLVEDPNIFSKATVQDSNSVTKDSETAAKDSNCATTHSPTALSTFTTKLIHLGNIRAAVTHSYLPKGTLDTSAPYGAVALISGGHVKGIFAIPVDGPRGGTIIYEDLCLAAWEPEKRGVYYLGRDLADCGRREWVLCGEVEAVEVISFKDASEQ</sequence>
<dbReference type="EMBL" id="ML987190">
    <property type="protein sequence ID" value="KAF2254311.1"/>
    <property type="molecule type" value="Genomic_DNA"/>
</dbReference>
<protein>
    <submittedName>
        <fullName evidence="1">Uncharacterized protein</fullName>
    </submittedName>
</protein>
<organism evidence="1 2">
    <name type="scientific">Trematosphaeria pertusa</name>
    <dbReference type="NCBI Taxonomy" id="390896"/>
    <lineage>
        <taxon>Eukaryota</taxon>
        <taxon>Fungi</taxon>
        <taxon>Dikarya</taxon>
        <taxon>Ascomycota</taxon>
        <taxon>Pezizomycotina</taxon>
        <taxon>Dothideomycetes</taxon>
        <taxon>Pleosporomycetidae</taxon>
        <taxon>Pleosporales</taxon>
        <taxon>Massarineae</taxon>
        <taxon>Trematosphaeriaceae</taxon>
        <taxon>Trematosphaeria</taxon>
    </lineage>
</organism>
<dbReference type="AlphaFoldDB" id="A0A6A6IUS6"/>
<evidence type="ECO:0000313" key="2">
    <source>
        <dbReference type="Proteomes" id="UP000800094"/>
    </source>
</evidence>